<dbReference type="InterPro" id="IPR013785">
    <property type="entry name" value="Aldolase_TIM"/>
</dbReference>
<evidence type="ECO:0000256" key="4">
    <source>
        <dbReference type="ARBA" id="ARBA00009716"/>
    </source>
</evidence>
<keyword evidence="12 22" id="KW-0560">Oxidoreductase</keyword>
<accession>A0A2K8KKH4</accession>
<dbReference type="CDD" id="cd00982">
    <property type="entry name" value="gltB_C"/>
    <property type="match status" value="1"/>
</dbReference>
<dbReference type="KEGG" id="rfo:REIFOR_00306"/>
<comment type="cofactor">
    <cofactor evidence="1">
        <name>FMN</name>
        <dbReference type="ChEBI" id="CHEBI:58210"/>
    </cofactor>
</comment>
<dbReference type="PANTHER" id="PTHR11938">
    <property type="entry name" value="FAD NADPH DEHYDROGENASE/OXIDOREDUCTASE"/>
    <property type="match status" value="1"/>
</dbReference>
<gene>
    <name evidence="22" type="ORF">REIFOR_00306</name>
</gene>
<dbReference type="Pfam" id="PF01645">
    <property type="entry name" value="Glu_synthase"/>
    <property type="match status" value="1"/>
</dbReference>
<comment type="pathway">
    <text evidence="17">Amino-acid biosynthesis; L-glutamate biosynthesis via GLT pathway; L-glutamate from 2-oxoglutarate and L-glutamine (NADP(+) route): step 1/1.</text>
</comment>
<dbReference type="FunFam" id="3.20.20.70:FF:000031">
    <property type="entry name" value="Glutamate synthase 1 [NADH]"/>
    <property type="match status" value="1"/>
</dbReference>
<dbReference type="InterPro" id="IPR017932">
    <property type="entry name" value="GATase_2_dom"/>
</dbReference>
<dbReference type="InterPro" id="IPR036485">
    <property type="entry name" value="Glu_synth_asu_C_sf"/>
</dbReference>
<keyword evidence="15" id="KW-0314">Glutamate biosynthesis</keyword>
<evidence type="ECO:0000256" key="1">
    <source>
        <dbReference type="ARBA" id="ARBA00001917"/>
    </source>
</evidence>
<dbReference type="Proteomes" id="UP000229757">
    <property type="component" value="Chromosome"/>
</dbReference>
<dbReference type="GO" id="GO:0019676">
    <property type="term" value="P:ammonia assimilation cycle"/>
    <property type="evidence" value="ECO:0007669"/>
    <property type="project" value="TreeGrafter"/>
</dbReference>
<feature type="domain" description="Glutamine amidotransferase type-2" evidence="21">
    <location>
        <begin position="18"/>
        <end position="417"/>
    </location>
</feature>
<dbReference type="CDD" id="cd00713">
    <property type="entry name" value="GltS"/>
    <property type="match status" value="1"/>
</dbReference>
<dbReference type="GO" id="GO:0046872">
    <property type="term" value="F:metal ion binding"/>
    <property type="evidence" value="ECO:0007669"/>
    <property type="project" value="UniProtKB-KW"/>
</dbReference>
<name>A0A2K8KKH4_9GAMM</name>
<dbReference type="Gene3D" id="3.60.20.10">
    <property type="entry name" value="Glutamine Phosphoribosylpyrophosphate, subunit 1, domain 1"/>
    <property type="match status" value="1"/>
</dbReference>
<dbReference type="Pfam" id="PF04898">
    <property type="entry name" value="Glu_syn_central"/>
    <property type="match status" value="1"/>
</dbReference>
<dbReference type="GO" id="GO:0051538">
    <property type="term" value="F:3 iron, 4 sulfur cluster binding"/>
    <property type="evidence" value="ECO:0007669"/>
    <property type="project" value="UniProtKB-KW"/>
</dbReference>
<dbReference type="InterPro" id="IPR050711">
    <property type="entry name" value="ET-N_metabolism_enzyme"/>
</dbReference>
<dbReference type="InterPro" id="IPR002489">
    <property type="entry name" value="Glu_synth_asu_C"/>
</dbReference>
<dbReference type="RefSeq" id="WP_100255884.1">
    <property type="nucleotide sequence ID" value="NZ_CP011797.1"/>
</dbReference>
<evidence type="ECO:0000256" key="5">
    <source>
        <dbReference type="ARBA" id="ARBA00012079"/>
    </source>
</evidence>
<dbReference type="EC" id="1.4.1.13" evidence="5"/>
<evidence type="ECO:0000256" key="2">
    <source>
        <dbReference type="ARBA" id="ARBA00001927"/>
    </source>
</evidence>
<dbReference type="PROSITE" id="PS51278">
    <property type="entry name" value="GATASE_TYPE_2"/>
    <property type="match status" value="1"/>
</dbReference>
<keyword evidence="7" id="KW-0285">Flavoprotein</keyword>
<evidence type="ECO:0000256" key="10">
    <source>
        <dbReference type="ARBA" id="ARBA00022827"/>
    </source>
</evidence>
<dbReference type="FunFam" id="3.60.20.10:FF:000001">
    <property type="entry name" value="Glutamate synthase, large subunit"/>
    <property type="match status" value="1"/>
</dbReference>
<dbReference type="Pfam" id="PF00310">
    <property type="entry name" value="GATase_2"/>
    <property type="match status" value="1"/>
</dbReference>
<evidence type="ECO:0000256" key="17">
    <source>
        <dbReference type="ARBA" id="ARBA00037898"/>
    </source>
</evidence>
<keyword evidence="9" id="KW-0479">Metal-binding</keyword>
<dbReference type="NCBIfam" id="NF008730">
    <property type="entry name" value="PRK11750.1"/>
    <property type="match status" value="1"/>
</dbReference>
<dbReference type="InterPro" id="IPR006982">
    <property type="entry name" value="Glu_synth_centr_N"/>
</dbReference>
<comment type="cofactor">
    <cofactor evidence="3">
        <name>FAD</name>
        <dbReference type="ChEBI" id="CHEBI:57692"/>
    </cofactor>
</comment>
<dbReference type="GO" id="GO:0004355">
    <property type="term" value="F:glutamate synthase (NADPH) activity"/>
    <property type="evidence" value="ECO:0007669"/>
    <property type="project" value="UniProtKB-EC"/>
</dbReference>
<dbReference type="GO" id="GO:0006537">
    <property type="term" value="P:glutamate biosynthetic process"/>
    <property type="evidence" value="ECO:0007669"/>
    <property type="project" value="UniProtKB-KW"/>
</dbReference>
<keyword evidence="10" id="KW-0274">FAD</keyword>
<evidence type="ECO:0000313" key="23">
    <source>
        <dbReference type="Proteomes" id="UP000229757"/>
    </source>
</evidence>
<dbReference type="Pfam" id="PF01493">
    <property type="entry name" value="GXGXG"/>
    <property type="match status" value="1"/>
</dbReference>
<evidence type="ECO:0000256" key="19">
    <source>
        <dbReference type="ARBA" id="ARBA00072108"/>
    </source>
</evidence>
<dbReference type="Gene3D" id="2.160.20.60">
    <property type="entry name" value="Glutamate synthase, alpha subunit, C-terminal domain"/>
    <property type="match status" value="1"/>
</dbReference>
<evidence type="ECO:0000256" key="11">
    <source>
        <dbReference type="ARBA" id="ARBA00022962"/>
    </source>
</evidence>
<evidence type="ECO:0000256" key="15">
    <source>
        <dbReference type="ARBA" id="ARBA00023164"/>
    </source>
</evidence>
<dbReference type="Gene3D" id="3.20.20.70">
    <property type="entry name" value="Aldolase class I"/>
    <property type="match status" value="2"/>
</dbReference>
<evidence type="ECO:0000259" key="21">
    <source>
        <dbReference type="PROSITE" id="PS51278"/>
    </source>
</evidence>
<comment type="catalytic activity">
    <reaction evidence="18">
        <text>2 L-glutamate + NADP(+) = L-glutamine + 2-oxoglutarate + NADPH + H(+)</text>
        <dbReference type="Rhea" id="RHEA:15501"/>
        <dbReference type="ChEBI" id="CHEBI:15378"/>
        <dbReference type="ChEBI" id="CHEBI:16810"/>
        <dbReference type="ChEBI" id="CHEBI:29985"/>
        <dbReference type="ChEBI" id="CHEBI:57783"/>
        <dbReference type="ChEBI" id="CHEBI:58349"/>
        <dbReference type="ChEBI" id="CHEBI:58359"/>
        <dbReference type="EC" id="1.4.1.13"/>
    </reaction>
</comment>
<evidence type="ECO:0000256" key="7">
    <source>
        <dbReference type="ARBA" id="ARBA00022630"/>
    </source>
</evidence>
<evidence type="ECO:0000256" key="16">
    <source>
        <dbReference type="ARBA" id="ARBA00023291"/>
    </source>
</evidence>
<dbReference type="SUPFAM" id="SSF69336">
    <property type="entry name" value="Alpha subunit of glutamate synthase, C-terminal domain"/>
    <property type="match status" value="1"/>
</dbReference>
<evidence type="ECO:0000256" key="13">
    <source>
        <dbReference type="ARBA" id="ARBA00023004"/>
    </source>
</evidence>
<evidence type="ECO:0000256" key="18">
    <source>
        <dbReference type="ARBA" id="ARBA00048151"/>
    </source>
</evidence>
<evidence type="ECO:0000256" key="3">
    <source>
        <dbReference type="ARBA" id="ARBA00001974"/>
    </source>
</evidence>
<keyword evidence="13" id="KW-0408">Iron</keyword>
<keyword evidence="11" id="KW-0315">Glutamine amidotransferase</keyword>
<dbReference type="InterPro" id="IPR002932">
    <property type="entry name" value="Glu_synthdom"/>
</dbReference>
<sequence length="1538" mass="169497">MKKLYPGLYRPEFEHDACGIGFVANLKGRKSHGVIENALTMLAAMEHRGGTGVDINSGDGAGVLIQIPHDFLAEETLALGLNLPESGEYGVGMVFFPADETRRAECRAIVERNISKLGLTLLGYRPVPTDNSMIGQTALDTEPCIEQIFIQNTNCKTQQQFERKLYVLRNYCSHLIYDTVAGIGEDFYVASMSSRTLVYKGQLTTAQVREYYLDLQNERCVSAMAMFHSRFATNTIPHWRRAQPFRYLSHNGEINTVNGNINWLTARQALFESVNFTTEEMDMLLPIYDRGMSDSANLDMMVELLVLSGRPLAQAMMMVVPEAWQTQDDMDPAKRAFYEYYACIMEPWDGPASISFTDGNVIGATLDRNGLRPSRYLVTNDDMVVMGSETGALMVDQSTVIEKGRLEPGKIFICDLEKGRIISDTEVKSDISSRQNYLDWVADEKIVLDDLPTPEVTVEHPMLGNLQKRQRAFGYTDEDLRLILADMVGTKKEPLGSMGTDTPFAILSDRPQHLSHYFKQLFAQVTNPPIDPIREEMVMSLRTYIGGDLNLLAETAKHCHKLEIKRPVLNNEQLMKLRYIDHAHFQTRTIPTTFRATGASGELERALERICRYAVDAVNDGFQIIVLSDRDIDTDHVAIPSVLATAAVHHHLIRSGLRADCDIVGEFGDVRETHHVATVLGFGASAVNPYIAIETLMELRNDGIIDAELTDKDVFARYAYAIDSGLLKIFSKMGISTLQSYQGAQIFEALGIKQDVIDRYFTGTVSRIEGIGLDEIARESLTKHRTGYPLEDQIFMESTLPSGGDYAWRHDGERHLFNPTTVRLLQHATEQNNQALFKEYCRNIDDQSNSLYTLRGLLKFRSDRPAVPLAEVESIEQIFKRFATGAMSFGSISWEAHTTLAIAMNRIGGKSNSGEGGEDPIRFTPLENGDNMISKIKQVASGRFGVTSHYLTNAEELQIKMAQGAKPGEGGQLPGHKVDAWIGRTRGSTPGVGLISPPPHHDIYSIEDLAQLIFDLKNANRAARINVKLVSEAGVGTIASGVCKAYADVVLIAGHDGGTGASPLSSVKHAGLPWELGLAETHQTLVQNGLRSRITVQADGQMKTPRDLAIATLLGAEEWGVATAALVVEGCIMMRKCHLNTCPAGIATQDKQLRERYKGKVENVVNFFTFMAEGLREVMAELGFRSINEMVGQTQCLASRTDVDHWKFKAVDLAPVLYKAQPMFESDTLYRSIAQQHRIDDVLDRQLIVDAAAALEHSTPVSLAYPIRNVNRSVGAMLSNEISKRYHAVGLPEDTIKVKFNGSSGQSFAAFTAKGVSFELEGDANDYFGKGLSGGKLVVYPDKRAPFVASENIVIGNVAFFGGTSGQAFIRGRAGERFCVRNSGVSAVVEGVGDHGCEYMTGGCAVILGSTGRNFAAGMSGGVAFVLDAKGDFAANCNMEMVALEALTEADAMQLHGLVQQHYELTESDVAQALLADWAEALTHFTKVMPVDYKQIQTYMQAARDSGKYQTEDEVTEAAFQMHIEFLKAPKKSVQATA</sequence>
<dbReference type="SUPFAM" id="SSF51395">
    <property type="entry name" value="FMN-linked oxidoreductases"/>
    <property type="match status" value="1"/>
</dbReference>
<evidence type="ECO:0000256" key="20">
    <source>
        <dbReference type="ARBA" id="ARBA00079921"/>
    </source>
</evidence>
<dbReference type="CDD" id="cd02808">
    <property type="entry name" value="GltS_FMN"/>
    <property type="match status" value="1"/>
</dbReference>
<dbReference type="PANTHER" id="PTHR11938:SF133">
    <property type="entry name" value="GLUTAMATE SYNTHASE (NADH)"/>
    <property type="match status" value="1"/>
</dbReference>
<protein>
    <recommendedName>
        <fullName evidence="19">Glutamate synthase [NADPH] large chain</fullName>
        <ecNumber evidence="5">1.4.1.13</ecNumber>
    </recommendedName>
    <alternativeName>
        <fullName evidence="20">Glutamate synthase subunit alpha</fullName>
    </alternativeName>
</protein>
<keyword evidence="16" id="KW-0003">3Fe-4S</keyword>
<dbReference type="FunFam" id="3.20.20.70:FF:000053">
    <property type="entry name" value="Glutamate synthase large subunit"/>
    <property type="match status" value="1"/>
</dbReference>
<evidence type="ECO:0000256" key="9">
    <source>
        <dbReference type="ARBA" id="ARBA00022723"/>
    </source>
</evidence>
<dbReference type="SUPFAM" id="SSF56235">
    <property type="entry name" value="N-terminal nucleophile aminohydrolases (Ntn hydrolases)"/>
    <property type="match status" value="1"/>
</dbReference>
<comment type="similarity">
    <text evidence="4">Belongs to the glutamate synthase family.</text>
</comment>
<dbReference type="FunFam" id="2.160.20.60:FF:000001">
    <property type="entry name" value="Glutamate synthase, large subunit"/>
    <property type="match status" value="1"/>
</dbReference>
<dbReference type="InterPro" id="IPR029055">
    <property type="entry name" value="Ntn_hydrolases_N"/>
</dbReference>
<evidence type="ECO:0000256" key="12">
    <source>
        <dbReference type="ARBA" id="ARBA00023002"/>
    </source>
</evidence>
<keyword evidence="6" id="KW-0028">Amino-acid biosynthesis</keyword>
<reference evidence="22 23" key="1">
    <citation type="journal article" date="2017" name="Environ. Microbiol.">
        <title>Genomic and physiological analyses of 'Reinekea forsetii' reveal a versatile opportunistic lifestyle during spring algae blooms.</title>
        <authorList>
            <person name="Avci B."/>
            <person name="Hahnke R.L."/>
            <person name="Chafee M."/>
            <person name="Fischer T."/>
            <person name="Gruber-Vodicka H."/>
            <person name="Tegetmeyer H.E."/>
            <person name="Harder J."/>
            <person name="Fuchs B.M."/>
            <person name="Amann R.I."/>
            <person name="Teeling H."/>
        </authorList>
    </citation>
    <scope>NUCLEOTIDE SEQUENCE [LARGE SCALE GENOMIC DNA]</scope>
    <source>
        <strain evidence="22 23">Hel1_31_D35</strain>
    </source>
</reference>
<evidence type="ECO:0000256" key="14">
    <source>
        <dbReference type="ARBA" id="ARBA00023014"/>
    </source>
</evidence>
<dbReference type="EMBL" id="CP011797">
    <property type="protein sequence ID" value="ATX75483.1"/>
    <property type="molecule type" value="Genomic_DNA"/>
</dbReference>
<keyword evidence="14" id="KW-0411">Iron-sulfur</keyword>
<evidence type="ECO:0000256" key="8">
    <source>
        <dbReference type="ARBA" id="ARBA00022643"/>
    </source>
</evidence>
<keyword evidence="8" id="KW-0288">FMN</keyword>
<evidence type="ECO:0000256" key="6">
    <source>
        <dbReference type="ARBA" id="ARBA00022605"/>
    </source>
</evidence>
<comment type="cofactor">
    <cofactor evidence="2">
        <name>[3Fe-4S] cluster</name>
        <dbReference type="ChEBI" id="CHEBI:21137"/>
    </cofactor>
</comment>
<evidence type="ECO:0000313" key="22">
    <source>
        <dbReference type="EMBL" id="ATX75483.1"/>
    </source>
</evidence>
<keyword evidence="23" id="KW-1185">Reference proteome</keyword>
<dbReference type="OrthoDB" id="9758182at2"/>
<organism evidence="22 23">
    <name type="scientific">Reinekea forsetii</name>
    <dbReference type="NCBI Taxonomy" id="1336806"/>
    <lineage>
        <taxon>Bacteria</taxon>
        <taxon>Pseudomonadati</taxon>
        <taxon>Pseudomonadota</taxon>
        <taxon>Gammaproteobacteria</taxon>
        <taxon>Oceanospirillales</taxon>
        <taxon>Saccharospirillaceae</taxon>
        <taxon>Reinekea</taxon>
    </lineage>
</organism>
<proteinExistence type="inferred from homology"/>